<proteinExistence type="inferred from homology"/>
<evidence type="ECO:0000256" key="2">
    <source>
        <dbReference type="ARBA" id="ARBA00006275"/>
    </source>
</evidence>
<dbReference type="Pfam" id="PF07980">
    <property type="entry name" value="SusD_RagB"/>
    <property type="match status" value="1"/>
</dbReference>
<evidence type="ECO:0000256" key="3">
    <source>
        <dbReference type="ARBA" id="ARBA00022729"/>
    </source>
</evidence>
<dbReference type="Proteomes" id="UP000247345">
    <property type="component" value="Unassembled WGS sequence"/>
</dbReference>
<keyword evidence="9" id="KW-1185">Reference proteome</keyword>
<reference evidence="8 9" key="1">
    <citation type="submission" date="2016-12" db="EMBL/GenBank/DDBJ databases">
        <title>Trade-off between light-utilization and light-protection in marine flavobacteria.</title>
        <authorList>
            <person name="Kumagai Y."/>
            <person name="Yoshizawa S."/>
            <person name="Kogure K."/>
            <person name="Iwasaki W."/>
        </authorList>
    </citation>
    <scope>NUCLEOTIDE SEQUENCE [LARGE SCALE GENOMIC DNA]</scope>
    <source>
        <strain evidence="8 9">KCTC 12100</strain>
    </source>
</reference>
<dbReference type="OrthoDB" id="5694214at2"/>
<evidence type="ECO:0000256" key="5">
    <source>
        <dbReference type="ARBA" id="ARBA00023237"/>
    </source>
</evidence>
<accession>A0A2P6C6U6</accession>
<protein>
    <submittedName>
        <fullName evidence="8">RagB/SusD family nutrient uptake outer membrane protein</fullName>
    </submittedName>
</protein>
<organism evidence="8 9">
    <name type="scientific">Polaribacter butkevichii</name>
    <dbReference type="NCBI Taxonomy" id="218490"/>
    <lineage>
        <taxon>Bacteria</taxon>
        <taxon>Pseudomonadati</taxon>
        <taxon>Bacteroidota</taxon>
        <taxon>Flavobacteriia</taxon>
        <taxon>Flavobacteriales</taxon>
        <taxon>Flavobacteriaceae</taxon>
    </lineage>
</organism>
<dbReference type="RefSeq" id="WP_105049598.1">
    <property type="nucleotide sequence ID" value="NZ_CP150661.1"/>
</dbReference>
<name>A0A2P6C6U6_9FLAO</name>
<evidence type="ECO:0000313" key="9">
    <source>
        <dbReference type="Proteomes" id="UP000247345"/>
    </source>
</evidence>
<dbReference type="PROSITE" id="PS51257">
    <property type="entry name" value="PROKAR_LIPOPROTEIN"/>
    <property type="match status" value="1"/>
</dbReference>
<evidence type="ECO:0000256" key="1">
    <source>
        <dbReference type="ARBA" id="ARBA00004442"/>
    </source>
</evidence>
<dbReference type="EMBL" id="MSCK01000002">
    <property type="protein sequence ID" value="PQJ68658.1"/>
    <property type="molecule type" value="Genomic_DNA"/>
</dbReference>
<feature type="domain" description="SusD-like N-terminal" evidence="7">
    <location>
        <begin position="102"/>
        <end position="230"/>
    </location>
</feature>
<feature type="domain" description="RagB/SusD" evidence="6">
    <location>
        <begin position="338"/>
        <end position="652"/>
    </location>
</feature>
<evidence type="ECO:0000259" key="7">
    <source>
        <dbReference type="Pfam" id="PF14322"/>
    </source>
</evidence>
<dbReference type="Gene3D" id="1.25.40.390">
    <property type="match status" value="1"/>
</dbReference>
<evidence type="ECO:0000256" key="4">
    <source>
        <dbReference type="ARBA" id="ARBA00023136"/>
    </source>
</evidence>
<sequence length="652" mass="74643">MINLKNKKMSLYFKKIKVFAVFVALTISFQSCDSFLDIVPDNVATIDNAFTLRNEAEKYLFTCYSYIPKNGDINYNIGMLSGDEVWKNNVALPNMPSTQIAIGNQAVGTVFQNAWDGNRDGAGPSNNYDIYDGIRHCNIFIEAVSNTDNVRDLDASERERWIAEAQFLKAYYHYYLLRMYGPIPIIDKNIPIEASTEEINVFREPFDDCVTYISNLLDTSAEKLPESIQDVTNELGRITRPIALGIKAKLLTMAASPLFNGNPDYAGFTDSKGRQLISTTSDSEKWNKAADAALAAIQSAEAIGSSLYYFPQNQFNLSDTTLTKMSIRQAVTERWNQEVIWSNPNSRTGALQYYCMVPLSSEYTHTLAQKILSPPLKIAKMYYTKNGVPMNEDRTLNFGNDTDLRIGDADHRYNILEGYRTARIHFDREPRFYANLGFDGSTFYKDDSPSRSDEDTWVIRSKFNDYSGSNAGVLYNVTGYYIKKLIDRRMTNSTQNPYRTYGWPELRLADLYLLYAEALNEASGPTPEVLRYIDLVRARAGLKGVATSWSTYSVNPSKYTTKEGMREIIHHERLIEMSFEGQRFWDLRRWKKAAEELNKPIQGWNFTGIEEAEYYQIQTLELQRFVAPRDYLWPISENTLLQNPNLEQNPGW</sequence>
<dbReference type="InterPro" id="IPR012944">
    <property type="entry name" value="SusD_RagB_dom"/>
</dbReference>
<dbReference type="InterPro" id="IPR011990">
    <property type="entry name" value="TPR-like_helical_dom_sf"/>
</dbReference>
<dbReference type="AlphaFoldDB" id="A0A2P6C6U6"/>
<keyword evidence="4" id="KW-0472">Membrane</keyword>
<evidence type="ECO:0000313" key="8">
    <source>
        <dbReference type="EMBL" id="PQJ68658.1"/>
    </source>
</evidence>
<dbReference type="InterPro" id="IPR033985">
    <property type="entry name" value="SusD-like_N"/>
</dbReference>
<keyword evidence="3" id="KW-0732">Signal</keyword>
<dbReference type="Pfam" id="PF14322">
    <property type="entry name" value="SusD-like_3"/>
    <property type="match status" value="1"/>
</dbReference>
<comment type="caution">
    <text evidence="8">The sequence shown here is derived from an EMBL/GenBank/DDBJ whole genome shotgun (WGS) entry which is preliminary data.</text>
</comment>
<evidence type="ECO:0000259" key="6">
    <source>
        <dbReference type="Pfam" id="PF07980"/>
    </source>
</evidence>
<dbReference type="SUPFAM" id="SSF48452">
    <property type="entry name" value="TPR-like"/>
    <property type="match status" value="1"/>
</dbReference>
<dbReference type="GO" id="GO:0009279">
    <property type="term" value="C:cell outer membrane"/>
    <property type="evidence" value="ECO:0007669"/>
    <property type="project" value="UniProtKB-SubCell"/>
</dbReference>
<gene>
    <name evidence="8" type="ORF">BTO14_11415</name>
</gene>
<comment type="similarity">
    <text evidence="2">Belongs to the SusD family.</text>
</comment>
<comment type="subcellular location">
    <subcellularLocation>
        <location evidence="1">Cell outer membrane</location>
    </subcellularLocation>
</comment>
<keyword evidence="5" id="KW-0998">Cell outer membrane</keyword>